<evidence type="ECO:0000256" key="3">
    <source>
        <dbReference type="ARBA" id="ARBA00022452"/>
    </source>
</evidence>
<dbReference type="Gene3D" id="2.40.170.20">
    <property type="entry name" value="TonB-dependent receptor, beta-barrel domain"/>
    <property type="match status" value="1"/>
</dbReference>
<dbReference type="KEGG" id="pgs:CPT03_14275"/>
<dbReference type="RefSeq" id="WP_099439475.1">
    <property type="nucleotide sequence ID" value="NZ_CP024091.1"/>
</dbReference>
<feature type="domain" description="TonB-dependent receptor-like beta-barrel" evidence="13">
    <location>
        <begin position="248"/>
        <end position="655"/>
    </location>
</feature>
<keyword evidence="8 15" id="KW-0675">Receptor</keyword>
<evidence type="ECO:0000259" key="13">
    <source>
        <dbReference type="Pfam" id="PF00593"/>
    </source>
</evidence>
<keyword evidence="16" id="KW-1185">Reference proteome</keyword>
<dbReference type="InterPro" id="IPR037066">
    <property type="entry name" value="Plug_dom_sf"/>
</dbReference>
<dbReference type="Pfam" id="PF07715">
    <property type="entry name" value="Plug"/>
    <property type="match status" value="1"/>
</dbReference>
<evidence type="ECO:0000313" key="16">
    <source>
        <dbReference type="Proteomes" id="UP000223749"/>
    </source>
</evidence>
<keyword evidence="5 12" id="KW-0732">Signal</keyword>
<accession>A0A2D1U7H3</accession>
<reference evidence="15 16" key="1">
    <citation type="submission" date="2017-10" db="EMBL/GenBank/DDBJ databases">
        <title>Whole genome of Pedobacter ginsengisoli T01R-27 isolated from tomato rhizosphere.</title>
        <authorList>
            <person name="Weon H.-Y."/>
            <person name="Lee S.A."/>
            <person name="Sang M.K."/>
            <person name="Song J."/>
        </authorList>
    </citation>
    <scope>NUCLEOTIDE SEQUENCE [LARGE SCALE GENOMIC DNA]</scope>
    <source>
        <strain evidence="15 16">T01R-27</strain>
    </source>
</reference>
<dbReference type="Gene3D" id="2.170.130.10">
    <property type="entry name" value="TonB-dependent receptor, plug domain"/>
    <property type="match status" value="1"/>
</dbReference>
<dbReference type="InterPro" id="IPR012910">
    <property type="entry name" value="Plug_dom"/>
</dbReference>
<evidence type="ECO:0000256" key="5">
    <source>
        <dbReference type="ARBA" id="ARBA00022729"/>
    </source>
</evidence>
<evidence type="ECO:0000256" key="8">
    <source>
        <dbReference type="ARBA" id="ARBA00023170"/>
    </source>
</evidence>
<evidence type="ECO:0000256" key="6">
    <source>
        <dbReference type="ARBA" id="ARBA00023077"/>
    </source>
</evidence>
<keyword evidence="7 10" id="KW-0472">Membrane</keyword>
<protein>
    <submittedName>
        <fullName evidence="15">TonB-dependent receptor</fullName>
    </submittedName>
</protein>
<dbReference type="InterPro" id="IPR036942">
    <property type="entry name" value="Beta-barrel_TonB_sf"/>
</dbReference>
<comment type="similarity">
    <text evidence="10 11">Belongs to the TonB-dependent receptor family.</text>
</comment>
<dbReference type="PANTHER" id="PTHR30069:SF29">
    <property type="entry name" value="HEMOGLOBIN AND HEMOGLOBIN-HAPTOGLOBIN-BINDING PROTEIN 1-RELATED"/>
    <property type="match status" value="1"/>
</dbReference>
<dbReference type="SUPFAM" id="SSF56935">
    <property type="entry name" value="Porins"/>
    <property type="match status" value="1"/>
</dbReference>
<proteinExistence type="inferred from homology"/>
<dbReference type="Pfam" id="PF00593">
    <property type="entry name" value="TonB_dep_Rec_b-barrel"/>
    <property type="match status" value="1"/>
</dbReference>
<dbReference type="AlphaFoldDB" id="A0A2D1U7H3"/>
<evidence type="ECO:0000256" key="9">
    <source>
        <dbReference type="ARBA" id="ARBA00023237"/>
    </source>
</evidence>
<dbReference type="CDD" id="cd01347">
    <property type="entry name" value="ligand_gated_channel"/>
    <property type="match status" value="1"/>
</dbReference>
<evidence type="ECO:0000256" key="7">
    <source>
        <dbReference type="ARBA" id="ARBA00023136"/>
    </source>
</evidence>
<dbReference type="OrthoDB" id="9764669at2"/>
<dbReference type="Proteomes" id="UP000223749">
    <property type="component" value="Chromosome"/>
</dbReference>
<gene>
    <name evidence="15" type="ORF">CPT03_14275</name>
</gene>
<feature type="signal peptide" evidence="12">
    <location>
        <begin position="1"/>
        <end position="19"/>
    </location>
</feature>
<feature type="chain" id="PRO_5013662502" evidence="12">
    <location>
        <begin position="20"/>
        <end position="697"/>
    </location>
</feature>
<evidence type="ECO:0000256" key="2">
    <source>
        <dbReference type="ARBA" id="ARBA00022448"/>
    </source>
</evidence>
<evidence type="ECO:0000256" key="10">
    <source>
        <dbReference type="PROSITE-ProRule" id="PRU01360"/>
    </source>
</evidence>
<keyword evidence="6 11" id="KW-0798">TonB box</keyword>
<keyword evidence="2 10" id="KW-0813">Transport</keyword>
<evidence type="ECO:0000259" key="14">
    <source>
        <dbReference type="Pfam" id="PF07715"/>
    </source>
</evidence>
<keyword evidence="3 10" id="KW-1134">Transmembrane beta strand</keyword>
<name>A0A2D1U7H3_9SPHI</name>
<evidence type="ECO:0000256" key="1">
    <source>
        <dbReference type="ARBA" id="ARBA00004571"/>
    </source>
</evidence>
<evidence type="ECO:0000256" key="12">
    <source>
        <dbReference type="SAM" id="SignalP"/>
    </source>
</evidence>
<evidence type="ECO:0000256" key="4">
    <source>
        <dbReference type="ARBA" id="ARBA00022692"/>
    </source>
</evidence>
<dbReference type="EMBL" id="CP024091">
    <property type="protein sequence ID" value="ATP57555.1"/>
    <property type="molecule type" value="Genomic_DNA"/>
</dbReference>
<dbReference type="InterPro" id="IPR000531">
    <property type="entry name" value="Beta-barrel_TonB"/>
</dbReference>
<evidence type="ECO:0000256" key="11">
    <source>
        <dbReference type="RuleBase" id="RU003357"/>
    </source>
</evidence>
<dbReference type="PROSITE" id="PS52016">
    <property type="entry name" value="TONB_DEPENDENT_REC_3"/>
    <property type="match status" value="1"/>
</dbReference>
<keyword evidence="9 10" id="KW-0998">Cell outer membrane</keyword>
<organism evidence="15 16">
    <name type="scientific">Pedobacter ginsengisoli</name>
    <dbReference type="NCBI Taxonomy" id="363852"/>
    <lineage>
        <taxon>Bacteria</taxon>
        <taxon>Pseudomonadati</taxon>
        <taxon>Bacteroidota</taxon>
        <taxon>Sphingobacteriia</taxon>
        <taxon>Sphingobacteriales</taxon>
        <taxon>Sphingobacteriaceae</taxon>
        <taxon>Pedobacter</taxon>
    </lineage>
</organism>
<dbReference type="PANTHER" id="PTHR30069">
    <property type="entry name" value="TONB-DEPENDENT OUTER MEMBRANE RECEPTOR"/>
    <property type="match status" value="1"/>
</dbReference>
<comment type="subcellular location">
    <subcellularLocation>
        <location evidence="1 10">Cell outer membrane</location>
        <topology evidence="1 10">Multi-pass membrane protein</topology>
    </subcellularLocation>
</comment>
<dbReference type="InterPro" id="IPR039426">
    <property type="entry name" value="TonB-dep_rcpt-like"/>
</dbReference>
<dbReference type="GO" id="GO:0015344">
    <property type="term" value="F:siderophore uptake transmembrane transporter activity"/>
    <property type="evidence" value="ECO:0007669"/>
    <property type="project" value="TreeGrafter"/>
</dbReference>
<evidence type="ECO:0000313" key="15">
    <source>
        <dbReference type="EMBL" id="ATP57555.1"/>
    </source>
</evidence>
<dbReference type="GO" id="GO:0009279">
    <property type="term" value="C:cell outer membrane"/>
    <property type="evidence" value="ECO:0007669"/>
    <property type="project" value="UniProtKB-SubCell"/>
</dbReference>
<sequence>MRIGLLLMVMILVGSTIQAQDKSAGKELKADTAVNGLKEVVVTGEYQPQSLRNSVYRTRIINSERIRLRAATNIQQVLNTELGFRFSNDMTLGTSDVMLMGMSGRNVKILLDGVPMIDRTDTRESLNQIDINSIDRIEIVEGPLSVSYGTDALAGVINIITKRAIKETISLNARVQEETVGDEYSPFSKKGAHLQNVGASWQSKGWSILAGVTHNDFNGFKSAPPLATSAEIAADINRWKPKEQWLGNGRLGYNGDKFNVWYRIDYADETILSKGGYNPNIFKSVNQKYITNRYTQQLQGDYKLTDKLQLSGILAYSNLKRATQSVLHDYSTGKEELSGGVGEQDISKFQSTSIRATAQYRLSDQLSFQPGVEINLDGSSGARIKGNPSINDYAFFISSEWKVTNAITIRPGARFIKNSVYDAPPIIPSLNTKFRLNKDFDLRFGYANGFRSPALRELYYDFFDASHSILGNKNLKAEQSHSFTGSLTFTKSDNENTDFRSAISGFYNTFRNRIDFGLSASDPTITTLINISRYKTTGGTFENTLIINGLQISLGLSYIGINNRFVADAPKPGESDEFAWTPEVNSNITYAFSKIGTTINLAYKFSGRRPFYQLNNNNGTEQVSLERTGSYSNADLMINKKILKSLNLNAGVKNLFGVTTISSTSVATGAAHSTGGPVPLNYGRSYVLGLSFNWDRN</sequence>
<feature type="domain" description="TonB-dependent receptor plug" evidence="14">
    <location>
        <begin position="52"/>
        <end position="156"/>
    </location>
</feature>
<keyword evidence="4 10" id="KW-0812">Transmembrane</keyword>
<dbReference type="GO" id="GO:0044718">
    <property type="term" value="P:siderophore transmembrane transport"/>
    <property type="evidence" value="ECO:0007669"/>
    <property type="project" value="TreeGrafter"/>
</dbReference>